<name>A0AAD7HZ18_9AGAR</name>
<accession>A0AAD7HZ18</accession>
<dbReference type="Proteomes" id="UP001215598">
    <property type="component" value="Unassembled WGS sequence"/>
</dbReference>
<dbReference type="AlphaFoldDB" id="A0AAD7HZ18"/>
<evidence type="ECO:0000313" key="3">
    <source>
        <dbReference type="Proteomes" id="UP001215598"/>
    </source>
</evidence>
<feature type="region of interest" description="Disordered" evidence="1">
    <location>
        <begin position="336"/>
        <end position="360"/>
    </location>
</feature>
<evidence type="ECO:0000256" key="1">
    <source>
        <dbReference type="SAM" id="MobiDB-lite"/>
    </source>
</evidence>
<keyword evidence="3" id="KW-1185">Reference proteome</keyword>
<gene>
    <name evidence="2" type="ORF">B0H16DRAFT_1733823</name>
</gene>
<proteinExistence type="predicted"/>
<sequence>MRVIIRPASHRSHNYTSYLSNDILHSSHPSAAVTLSLKPTFDAQKNLSSRDRCGLHKFMINQKVATILTTCSVPALCFPLPSPLLPFASPSPSLSPHSHSPARVRRYLARRRTAVSGADDIEFFNIVVVSSFPTHRPAAPVEYGPQRVIRRVHGVLVYANTARADLFREPLFPSSAPRTFFLPMMLFEPQHTTFRLAYQAGTLLSTRLPAIAGNRTLSARPGITTLPPPSAFFHTTTTTVTPSPPLPLPLRCRISHNPRPHALPPSCPSRTPALPVSPAAAAGLPLRPSAISLVSPVLAAANAPYYVPPTSRCAEGKSLPLAAAFSLQLPLCTAPDPRGTRRHVRAPANRRPLPTSAPATTPLPPAAFSRLVSPYSPPSAAFKKIWKDTDGNSIPCEDMWCAFLRFPSSSFPLFHFPPPPRRIAVDIHLYDAPHPPAPTILNSYTNSISSLCSLSPPRAAAPVEHRPWSVIRRFHNVLDYACTPRQQFPWISNLPSSTSVDGSCHRGLDIRLVEGGRYRPPPRMLLPIARRGCMSD</sequence>
<reference evidence="2" key="1">
    <citation type="submission" date="2023-03" db="EMBL/GenBank/DDBJ databases">
        <title>Massive genome expansion in bonnet fungi (Mycena s.s.) driven by repeated elements and novel gene families across ecological guilds.</title>
        <authorList>
            <consortium name="Lawrence Berkeley National Laboratory"/>
            <person name="Harder C.B."/>
            <person name="Miyauchi S."/>
            <person name="Viragh M."/>
            <person name="Kuo A."/>
            <person name="Thoen E."/>
            <person name="Andreopoulos B."/>
            <person name="Lu D."/>
            <person name="Skrede I."/>
            <person name="Drula E."/>
            <person name="Henrissat B."/>
            <person name="Morin E."/>
            <person name="Kohler A."/>
            <person name="Barry K."/>
            <person name="LaButti K."/>
            <person name="Morin E."/>
            <person name="Salamov A."/>
            <person name="Lipzen A."/>
            <person name="Mereny Z."/>
            <person name="Hegedus B."/>
            <person name="Baldrian P."/>
            <person name="Stursova M."/>
            <person name="Weitz H."/>
            <person name="Taylor A."/>
            <person name="Grigoriev I.V."/>
            <person name="Nagy L.G."/>
            <person name="Martin F."/>
            <person name="Kauserud H."/>
        </authorList>
    </citation>
    <scope>NUCLEOTIDE SEQUENCE</scope>
    <source>
        <strain evidence="2">CBHHK182m</strain>
    </source>
</reference>
<dbReference type="EMBL" id="JARKIB010000160">
    <property type="protein sequence ID" value="KAJ7730305.1"/>
    <property type="molecule type" value="Genomic_DNA"/>
</dbReference>
<comment type="caution">
    <text evidence="2">The sequence shown here is derived from an EMBL/GenBank/DDBJ whole genome shotgun (WGS) entry which is preliminary data.</text>
</comment>
<organism evidence="2 3">
    <name type="scientific">Mycena metata</name>
    <dbReference type="NCBI Taxonomy" id="1033252"/>
    <lineage>
        <taxon>Eukaryota</taxon>
        <taxon>Fungi</taxon>
        <taxon>Dikarya</taxon>
        <taxon>Basidiomycota</taxon>
        <taxon>Agaricomycotina</taxon>
        <taxon>Agaricomycetes</taxon>
        <taxon>Agaricomycetidae</taxon>
        <taxon>Agaricales</taxon>
        <taxon>Marasmiineae</taxon>
        <taxon>Mycenaceae</taxon>
        <taxon>Mycena</taxon>
    </lineage>
</organism>
<protein>
    <submittedName>
        <fullName evidence="2">Uncharacterized protein</fullName>
    </submittedName>
</protein>
<evidence type="ECO:0000313" key="2">
    <source>
        <dbReference type="EMBL" id="KAJ7730305.1"/>
    </source>
</evidence>